<dbReference type="EMBL" id="NRQW01000249">
    <property type="protein sequence ID" value="PLZ90022.1"/>
    <property type="molecule type" value="Genomic_DNA"/>
</dbReference>
<sequence length="73" mass="8084">MGDPKGAIADYNSAIKINPNFAQVYYNRGLARIVTGDKQGGIADLQKTAQLFQQQGRTADYQKALKLIQELQQ</sequence>
<reference evidence="1 2" key="1">
    <citation type="submission" date="2017-08" db="EMBL/GenBank/DDBJ databases">
        <title>Genomes of Fischerella (Mastigocladus) sp. strains.</title>
        <authorList>
            <person name="Miller S.R."/>
        </authorList>
    </citation>
    <scope>NUCLEOTIDE SEQUENCE [LARGE SCALE GENOMIC DNA]</scope>
    <source>
        <strain evidence="1 2">CCMEE 5323</strain>
    </source>
</reference>
<dbReference type="AlphaFoldDB" id="A0A2N6K3B8"/>
<protein>
    <submittedName>
        <fullName evidence="1">Uncharacterized protein</fullName>
    </submittedName>
</protein>
<evidence type="ECO:0000313" key="2">
    <source>
        <dbReference type="Proteomes" id="UP000235036"/>
    </source>
</evidence>
<organism evidence="1 2">
    <name type="scientific">Fischerella muscicola CCMEE 5323</name>
    <dbReference type="NCBI Taxonomy" id="2019572"/>
    <lineage>
        <taxon>Bacteria</taxon>
        <taxon>Bacillati</taxon>
        <taxon>Cyanobacteriota</taxon>
        <taxon>Cyanophyceae</taxon>
        <taxon>Nostocales</taxon>
        <taxon>Hapalosiphonaceae</taxon>
        <taxon>Fischerella</taxon>
    </lineage>
</organism>
<dbReference type="InterPro" id="IPR011990">
    <property type="entry name" value="TPR-like_helical_dom_sf"/>
</dbReference>
<dbReference type="SUPFAM" id="SSF48452">
    <property type="entry name" value="TPR-like"/>
    <property type="match status" value="1"/>
</dbReference>
<comment type="caution">
    <text evidence="1">The sequence shown here is derived from an EMBL/GenBank/DDBJ whole genome shotgun (WGS) entry which is preliminary data.</text>
</comment>
<dbReference type="Gene3D" id="1.25.40.10">
    <property type="entry name" value="Tetratricopeptide repeat domain"/>
    <property type="match status" value="1"/>
</dbReference>
<dbReference type="Pfam" id="PF13414">
    <property type="entry name" value="TPR_11"/>
    <property type="match status" value="1"/>
</dbReference>
<keyword evidence="2" id="KW-1185">Reference proteome</keyword>
<proteinExistence type="predicted"/>
<gene>
    <name evidence="1" type="ORF">CEN44_11785</name>
</gene>
<evidence type="ECO:0000313" key="1">
    <source>
        <dbReference type="EMBL" id="PLZ90022.1"/>
    </source>
</evidence>
<name>A0A2N6K3B8_FISMU</name>
<dbReference type="Proteomes" id="UP000235036">
    <property type="component" value="Unassembled WGS sequence"/>
</dbReference>
<accession>A0A2N6K3B8</accession>